<feature type="non-terminal residue" evidence="1">
    <location>
        <position position="81"/>
    </location>
</feature>
<dbReference type="Proteomes" id="UP001295444">
    <property type="component" value="Chromosome 03"/>
</dbReference>
<sequence>MSDKYSNIKVFANLLAERLQFWKSLSLLTSTLRDNHLNYRWGYPAKLLVLNQEAMHAVTGLAPSIQKLKHWGIPIPDTSIA</sequence>
<proteinExistence type="predicted"/>
<reference evidence="1" key="1">
    <citation type="submission" date="2022-03" db="EMBL/GenBank/DDBJ databases">
        <authorList>
            <person name="Alioto T."/>
            <person name="Alioto T."/>
            <person name="Gomez Garrido J."/>
        </authorList>
    </citation>
    <scope>NUCLEOTIDE SEQUENCE</scope>
</reference>
<protein>
    <submittedName>
        <fullName evidence="1">Uncharacterized protein</fullName>
    </submittedName>
</protein>
<organism evidence="1 2">
    <name type="scientific">Pelobates cultripes</name>
    <name type="common">Western spadefoot toad</name>
    <dbReference type="NCBI Taxonomy" id="61616"/>
    <lineage>
        <taxon>Eukaryota</taxon>
        <taxon>Metazoa</taxon>
        <taxon>Chordata</taxon>
        <taxon>Craniata</taxon>
        <taxon>Vertebrata</taxon>
        <taxon>Euteleostomi</taxon>
        <taxon>Amphibia</taxon>
        <taxon>Batrachia</taxon>
        <taxon>Anura</taxon>
        <taxon>Pelobatoidea</taxon>
        <taxon>Pelobatidae</taxon>
        <taxon>Pelobates</taxon>
    </lineage>
</organism>
<evidence type="ECO:0000313" key="2">
    <source>
        <dbReference type="Proteomes" id="UP001295444"/>
    </source>
</evidence>
<gene>
    <name evidence="1" type="ORF">PECUL_23A059959</name>
</gene>
<evidence type="ECO:0000313" key="1">
    <source>
        <dbReference type="EMBL" id="CAH2278221.1"/>
    </source>
</evidence>
<accession>A0AAD1RVK7</accession>
<dbReference type="AlphaFoldDB" id="A0AAD1RVK7"/>
<name>A0AAD1RVK7_PELCU</name>
<dbReference type="EMBL" id="OW240914">
    <property type="protein sequence ID" value="CAH2278221.1"/>
    <property type="molecule type" value="Genomic_DNA"/>
</dbReference>
<keyword evidence="2" id="KW-1185">Reference proteome</keyword>